<comment type="caution">
    <text evidence="2">The sequence shown here is derived from an EMBL/GenBank/DDBJ whole genome shotgun (WGS) entry which is preliminary data.</text>
</comment>
<reference evidence="2 3" key="1">
    <citation type="submission" date="2017-03" db="EMBL/GenBank/DDBJ databases">
        <title>Genome Survey of Euroglyphus maynei.</title>
        <authorList>
            <person name="Arlian L.G."/>
            <person name="Morgan M.S."/>
            <person name="Rider S.D."/>
        </authorList>
    </citation>
    <scope>NUCLEOTIDE SEQUENCE [LARGE SCALE GENOMIC DNA]</scope>
    <source>
        <strain evidence="2">Arlian Lab</strain>
        <tissue evidence="2">Whole body</tissue>
    </source>
</reference>
<dbReference type="Proteomes" id="UP000194236">
    <property type="component" value="Unassembled WGS sequence"/>
</dbReference>
<feature type="compositionally biased region" description="Polar residues" evidence="1">
    <location>
        <begin position="1"/>
        <end position="38"/>
    </location>
</feature>
<name>A0A1Y3B723_EURMA</name>
<accession>A0A1Y3B723</accession>
<evidence type="ECO:0000313" key="2">
    <source>
        <dbReference type="EMBL" id="OTF76660.1"/>
    </source>
</evidence>
<gene>
    <name evidence="2" type="ORF">BLA29_013168</name>
</gene>
<organism evidence="2 3">
    <name type="scientific">Euroglyphus maynei</name>
    <name type="common">Mayne's house dust mite</name>
    <dbReference type="NCBI Taxonomy" id="6958"/>
    <lineage>
        <taxon>Eukaryota</taxon>
        <taxon>Metazoa</taxon>
        <taxon>Ecdysozoa</taxon>
        <taxon>Arthropoda</taxon>
        <taxon>Chelicerata</taxon>
        <taxon>Arachnida</taxon>
        <taxon>Acari</taxon>
        <taxon>Acariformes</taxon>
        <taxon>Sarcoptiformes</taxon>
        <taxon>Astigmata</taxon>
        <taxon>Psoroptidia</taxon>
        <taxon>Analgoidea</taxon>
        <taxon>Pyroglyphidae</taxon>
        <taxon>Pyroglyphinae</taxon>
        <taxon>Euroglyphus</taxon>
    </lineage>
</organism>
<keyword evidence="3" id="KW-1185">Reference proteome</keyword>
<evidence type="ECO:0000256" key="1">
    <source>
        <dbReference type="SAM" id="MobiDB-lite"/>
    </source>
</evidence>
<dbReference type="EMBL" id="MUJZ01036378">
    <property type="protein sequence ID" value="OTF76660.1"/>
    <property type="molecule type" value="Genomic_DNA"/>
</dbReference>
<feature type="non-terminal residue" evidence="2">
    <location>
        <position position="81"/>
    </location>
</feature>
<evidence type="ECO:0000313" key="3">
    <source>
        <dbReference type="Proteomes" id="UP000194236"/>
    </source>
</evidence>
<feature type="compositionally biased region" description="Low complexity" evidence="1">
    <location>
        <begin position="39"/>
        <end position="51"/>
    </location>
</feature>
<dbReference type="AlphaFoldDB" id="A0A1Y3B723"/>
<feature type="compositionally biased region" description="Low complexity" evidence="1">
    <location>
        <begin position="66"/>
        <end position="81"/>
    </location>
</feature>
<sequence length="81" mass="9464">MTLQQQLSMGLQTRNPPMQQQQHRYASQQNVNSSMNAPQQVQIMPQQQSLQFGFNNSQVAPPRIAQQQQQQQQQQPQQQQY</sequence>
<feature type="region of interest" description="Disordered" evidence="1">
    <location>
        <begin position="1"/>
        <end position="81"/>
    </location>
</feature>
<proteinExistence type="predicted"/>
<protein>
    <submittedName>
        <fullName evidence="2">Uncharacterized protein</fullName>
    </submittedName>
</protein>